<dbReference type="PANTHER" id="PTHR10188">
    <property type="entry name" value="L-ASPARAGINASE"/>
    <property type="match status" value="1"/>
</dbReference>
<name>A0AAV5WQR2_9BILA</name>
<comment type="caution">
    <text evidence="4">The sequence shown here is derived from an EMBL/GenBank/DDBJ whole genome shotgun (WGS) entry which is preliminary data.</text>
</comment>
<protein>
    <submittedName>
        <fullName evidence="4">Uncharacterized protein</fullName>
    </submittedName>
</protein>
<dbReference type="InterPro" id="IPR037464">
    <property type="entry name" value="Taspase1"/>
</dbReference>
<dbReference type="Pfam" id="PF01112">
    <property type="entry name" value="Asparaginase_2"/>
    <property type="match status" value="1"/>
</dbReference>
<dbReference type="GO" id="GO:0051604">
    <property type="term" value="P:protein maturation"/>
    <property type="evidence" value="ECO:0007669"/>
    <property type="project" value="TreeGrafter"/>
</dbReference>
<dbReference type="GO" id="GO:0005737">
    <property type="term" value="C:cytoplasm"/>
    <property type="evidence" value="ECO:0007669"/>
    <property type="project" value="TreeGrafter"/>
</dbReference>
<evidence type="ECO:0000313" key="4">
    <source>
        <dbReference type="EMBL" id="GMT33351.1"/>
    </source>
</evidence>
<dbReference type="Gene3D" id="3.60.20.30">
    <property type="entry name" value="(Glycosyl)asparaginase"/>
    <property type="match status" value="1"/>
</dbReference>
<evidence type="ECO:0000256" key="2">
    <source>
        <dbReference type="PIRSR" id="PIRSR600246-1"/>
    </source>
</evidence>
<sequence>MNLQNGSKQTRVVAAHGGVTFRESKNAVDACKKVIKHSEDAVGAAENLELCGCFNAGRGSSLTREGTVEMEAAVCRMDESGELLFGAVGASARLASPIRVAEALADSRREELNGLIDPLVLVAEGAEKWARDNDLEVLAEPIVSTEAEKEWKRAMGKINGSKLDDADVPRVMDTVGAVDFSVDDWSSTAACSSGGVILKRPGRLGHCTCFGAGVWVEKRTWMEDDRTHRRFVSLTLTGCGEAMVRVDAARSMARRITQRPSSMEMPEAISSFYQTDFNSENGLLRRVPTAHLCMGGVAVVREEKKKESIDGEEDDDDCMDTVELVFFHNTPFLPVAWRDERGRVRGIMSRREEGSEGVQVTVVPL</sequence>
<organism evidence="4 5">
    <name type="scientific">Pristionchus fissidentatus</name>
    <dbReference type="NCBI Taxonomy" id="1538716"/>
    <lineage>
        <taxon>Eukaryota</taxon>
        <taxon>Metazoa</taxon>
        <taxon>Ecdysozoa</taxon>
        <taxon>Nematoda</taxon>
        <taxon>Chromadorea</taxon>
        <taxon>Rhabditida</taxon>
        <taxon>Rhabditina</taxon>
        <taxon>Diplogasteromorpha</taxon>
        <taxon>Diplogasteroidea</taxon>
        <taxon>Neodiplogasteridae</taxon>
        <taxon>Pristionchus</taxon>
    </lineage>
</organism>
<dbReference type="CDD" id="cd04514">
    <property type="entry name" value="Taspase1_like"/>
    <property type="match status" value="1"/>
</dbReference>
<dbReference type="PANTHER" id="PTHR10188:SF8">
    <property type="entry name" value="THREONINE ASPARTASE 1"/>
    <property type="match status" value="1"/>
</dbReference>
<dbReference type="InterPro" id="IPR029055">
    <property type="entry name" value="Ntn_hydrolases_N"/>
</dbReference>
<dbReference type="AlphaFoldDB" id="A0AAV5WQR2"/>
<feature type="site" description="Cleavage; by autolysis" evidence="3">
    <location>
        <begin position="173"/>
        <end position="174"/>
    </location>
</feature>
<evidence type="ECO:0000256" key="1">
    <source>
        <dbReference type="ARBA" id="ARBA00010872"/>
    </source>
</evidence>
<dbReference type="Proteomes" id="UP001432322">
    <property type="component" value="Unassembled WGS sequence"/>
</dbReference>
<reference evidence="4" key="1">
    <citation type="submission" date="2023-10" db="EMBL/GenBank/DDBJ databases">
        <title>Genome assembly of Pristionchus species.</title>
        <authorList>
            <person name="Yoshida K."/>
            <person name="Sommer R.J."/>
        </authorList>
    </citation>
    <scope>NUCLEOTIDE SEQUENCE</scope>
    <source>
        <strain evidence="4">RS5133</strain>
    </source>
</reference>
<evidence type="ECO:0000313" key="5">
    <source>
        <dbReference type="Proteomes" id="UP001432322"/>
    </source>
</evidence>
<dbReference type="EMBL" id="BTSY01000006">
    <property type="protein sequence ID" value="GMT33351.1"/>
    <property type="molecule type" value="Genomic_DNA"/>
</dbReference>
<proteinExistence type="inferred from homology"/>
<dbReference type="SUPFAM" id="SSF56235">
    <property type="entry name" value="N-terminal nucleophile aminohydrolases (Ntn hydrolases)"/>
    <property type="match status" value="1"/>
</dbReference>
<dbReference type="InterPro" id="IPR000246">
    <property type="entry name" value="Peptidase_T2"/>
</dbReference>
<feature type="active site" description="Nucleophile" evidence="2">
    <location>
        <position position="174"/>
    </location>
</feature>
<gene>
    <name evidence="4" type="ORF">PFISCL1PPCAC_24648</name>
</gene>
<keyword evidence="5" id="KW-1185">Reference proteome</keyword>
<accession>A0AAV5WQR2</accession>
<comment type="similarity">
    <text evidence="1">Belongs to the Ntn-hydrolase family.</text>
</comment>
<dbReference type="GO" id="GO:0004298">
    <property type="term" value="F:threonine-type endopeptidase activity"/>
    <property type="evidence" value="ECO:0007669"/>
    <property type="project" value="InterPro"/>
</dbReference>
<evidence type="ECO:0000256" key="3">
    <source>
        <dbReference type="PIRSR" id="PIRSR600246-3"/>
    </source>
</evidence>